<evidence type="ECO:0000313" key="1">
    <source>
        <dbReference type="EMBL" id="PMD28051.1"/>
    </source>
</evidence>
<evidence type="ECO:0008006" key="3">
    <source>
        <dbReference type="Google" id="ProtNLM"/>
    </source>
</evidence>
<dbReference type="InterPro" id="IPR043129">
    <property type="entry name" value="ATPase_NBD"/>
</dbReference>
<sequence>MSDEVPRPELVIAIDFGMTCTGVAYCNIATGEERPRCINKWPGRGGAVVEKVPTVLVYPKNSMTPSSWGFLSEHPTEQISEDKELKEWFKTYLDEERLQMALRDPSNRGICPASIQEVERLYCDFFRCLYQTIQKKLQGELANRWEDANIEFIFSVPTTWKPVPTVERFRSTIQRAGFGCYPSHRVDIGLTEAEAAAVHTAREFPRLFKERDVLLVCDVGGGTTDLSVLRVTNTVGGSLNLEQMDVVQGATIGSVQLDTAFETSVRQRLDYANQIMPIGFQPQELDDIAWKMAKGKEYQNAKCEYGSSDDDTEYFYVAVPGLTPNYVNVNAGIRNGEMMFRRDEIRSYFDAQVSKLYELLDRQLTRLHQKFPEEQVPHLVLSGGLGNSAYVYKRLRDRYAFGNAPFPNARSLQVKVAPEPQMVVCKGIVADRVQKLKTGKSVLGWRCSRASYGTLAKVLYNPKDPEHFGRTPVRDSFDGKLYILECISWFIKQGEPVSIDHPIVKKFTRKCPPASPFNLDPPRVFETDIVTSDLDKELLPLVMNAACHKICDISSDLSSVPLSEFKLKNRHWWNRRAKYHRIEYIIKVALAPADIRFELWHNGRKLSKDNPIKVEWFAAEPPPEVVPQIQYNSWGEPAVNLPNY</sequence>
<reference evidence="1 2" key="1">
    <citation type="submission" date="2016-05" db="EMBL/GenBank/DDBJ databases">
        <title>A degradative enzymes factory behind the ericoid mycorrhizal symbiosis.</title>
        <authorList>
            <consortium name="DOE Joint Genome Institute"/>
            <person name="Martino E."/>
            <person name="Morin E."/>
            <person name="Grelet G."/>
            <person name="Kuo A."/>
            <person name="Kohler A."/>
            <person name="Daghino S."/>
            <person name="Barry K."/>
            <person name="Choi C."/>
            <person name="Cichocki N."/>
            <person name="Clum A."/>
            <person name="Copeland A."/>
            <person name="Hainaut M."/>
            <person name="Haridas S."/>
            <person name="Labutti K."/>
            <person name="Lindquist E."/>
            <person name="Lipzen A."/>
            <person name="Khouja H.-R."/>
            <person name="Murat C."/>
            <person name="Ohm R."/>
            <person name="Olson A."/>
            <person name="Spatafora J."/>
            <person name="Veneault-Fourrey C."/>
            <person name="Henrissat B."/>
            <person name="Grigoriev I."/>
            <person name="Martin F."/>
            <person name="Perotto S."/>
        </authorList>
    </citation>
    <scope>NUCLEOTIDE SEQUENCE [LARGE SCALE GENOMIC DNA]</scope>
    <source>
        <strain evidence="1 2">UAMH 7357</strain>
    </source>
</reference>
<dbReference type="Gene3D" id="3.90.640.10">
    <property type="entry name" value="Actin, Chain A, domain 4"/>
    <property type="match status" value="1"/>
</dbReference>
<dbReference type="PANTHER" id="PTHR42749:SF1">
    <property type="entry name" value="CELL SHAPE-DETERMINING PROTEIN MREB"/>
    <property type="match status" value="1"/>
</dbReference>
<evidence type="ECO:0000313" key="2">
    <source>
        <dbReference type="Proteomes" id="UP000235672"/>
    </source>
</evidence>
<dbReference type="Proteomes" id="UP000235672">
    <property type="component" value="Unassembled WGS sequence"/>
</dbReference>
<dbReference type="EMBL" id="KZ613465">
    <property type="protein sequence ID" value="PMD28051.1"/>
    <property type="molecule type" value="Genomic_DNA"/>
</dbReference>
<dbReference type="CDD" id="cd10170">
    <property type="entry name" value="ASKHA_NBD_HSP70"/>
    <property type="match status" value="1"/>
</dbReference>
<organism evidence="1 2">
    <name type="scientific">Hyaloscypha hepaticicola</name>
    <dbReference type="NCBI Taxonomy" id="2082293"/>
    <lineage>
        <taxon>Eukaryota</taxon>
        <taxon>Fungi</taxon>
        <taxon>Dikarya</taxon>
        <taxon>Ascomycota</taxon>
        <taxon>Pezizomycotina</taxon>
        <taxon>Leotiomycetes</taxon>
        <taxon>Helotiales</taxon>
        <taxon>Hyaloscyphaceae</taxon>
        <taxon>Hyaloscypha</taxon>
    </lineage>
</organism>
<dbReference type="AlphaFoldDB" id="A0A2J6QP53"/>
<dbReference type="SUPFAM" id="SSF53067">
    <property type="entry name" value="Actin-like ATPase domain"/>
    <property type="match status" value="1"/>
</dbReference>
<accession>A0A2J6QP53</accession>
<dbReference type="STRING" id="1745343.A0A2J6QP53"/>
<dbReference type="OrthoDB" id="2394218at2759"/>
<keyword evidence="2" id="KW-1185">Reference proteome</keyword>
<dbReference type="Gene3D" id="3.30.420.40">
    <property type="match status" value="2"/>
</dbReference>
<dbReference type="PANTHER" id="PTHR42749">
    <property type="entry name" value="CELL SHAPE-DETERMINING PROTEIN MREB"/>
    <property type="match status" value="1"/>
</dbReference>
<name>A0A2J6QP53_9HELO</name>
<gene>
    <name evidence="1" type="ORF">NA56DRAFT_743328</name>
</gene>
<proteinExistence type="predicted"/>
<protein>
    <recommendedName>
        <fullName evidence="3">Actin-like ATPase domain-containing protein</fullName>
    </recommendedName>
</protein>